<keyword evidence="2" id="KW-1185">Reference proteome</keyword>
<name>A0ACC1NJT9_9PEZI</name>
<evidence type="ECO:0000313" key="2">
    <source>
        <dbReference type="Proteomes" id="UP001143856"/>
    </source>
</evidence>
<comment type="caution">
    <text evidence="1">The sequence shown here is derived from an EMBL/GenBank/DDBJ whole genome shotgun (WGS) entry which is preliminary data.</text>
</comment>
<dbReference type="EMBL" id="JAPDGR010001853">
    <property type="protein sequence ID" value="KAJ2979126.1"/>
    <property type="molecule type" value="Genomic_DNA"/>
</dbReference>
<accession>A0ACC1NJT9</accession>
<organism evidence="1 2">
    <name type="scientific">Xylaria curta</name>
    <dbReference type="NCBI Taxonomy" id="42375"/>
    <lineage>
        <taxon>Eukaryota</taxon>
        <taxon>Fungi</taxon>
        <taxon>Dikarya</taxon>
        <taxon>Ascomycota</taxon>
        <taxon>Pezizomycotina</taxon>
        <taxon>Sordariomycetes</taxon>
        <taxon>Xylariomycetidae</taxon>
        <taxon>Xylariales</taxon>
        <taxon>Xylariaceae</taxon>
        <taxon>Xylaria</taxon>
    </lineage>
</organism>
<protein>
    <submittedName>
        <fullName evidence="1">Uncharacterized protein</fullName>
    </submittedName>
</protein>
<sequence length="107" mass="12198">MSHPRTPEKEQTWRLNHREWGGPLNLPAYMGRERHLASTEVAADDGMLHWILTDASLEQSEKRNVLASCETIRKRVLYVPPASDEVKEGLGYGIGSVYTYPEFRGKN</sequence>
<evidence type="ECO:0000313" key="1">
    <source>
        <dbReference type="EMBL" id="KAJ2979126.1"/>
    </source>
</evidence>
<reference evidence="1" key="1">
    <citation type="submission" date="2022-10" db="EMBL/GenBank/DDBJ databases">
        <title>Genome Sequence of Xylaria curta.</title>
        <authorList>
            <person name="Buettner E."/>
        </authorList>
    </citation>
    <scope>NUCLEOTIDE SEQUENCE</scope>
    <source>
        <strain evidence="1">Babe10</strain>
    </source>
</reference>
<gene>
    <name evidence="1" type="ORF">NUW58_g7284</name>
</gene>
<proteinExistence type="predicted"/>
<dbReference type="Proteomes" id="UP001143856">
    <property type="component" value="Unassembled WGS sequence"/>
</dbReference>